<comment type="caution">
    <text evidence="2">The sequence shown here is derived from an EMBL/GenBank/DDBJ whole genome shotgun (WGS) entry which is preliminary data.</text>
</comment>
<accession>A0A4C1Z5J3</accession>
<feature type="region of interest" description="Disordered" evidence="1">
    <location>
        <begin position="44"/>
        <end position="111"/>
    </location>
</feature>
<dbReference type="OrthoDB" id="9995375at2759"/>
<dbReference type="AlphaFoldDB" id="A0A4C1Z5J3"/>
<dbReference type="EMBL" id="BGZK01001559">
    <property type="protein sequence ID" value="GBP82344.1"/>
    <property type="molecule type" value="Genomic_DNA"/>
</dbReference>
<dbReference type="Gene3D" id="3.40.50.300">
    <property type="entry name" value="P-loop containing nucleotide triphosphate hydrolases"/>
    <property type="match status" value="1"/>
</dbReference>
<reference evidence="2 3" key="1">
    <citation type="journal article" date="2019" name="Commun. Biol.">
        <title>The bagworm genome reveals a unique fibroin gene that provides high tensile strength.</title>
        <authorList>
            <person name="Kono N."/>
            <person name="Nakamura H."/>
            <person name="Ohtoshi R."/>
            <person name="Tomita M."/>
            <person name="Numata K."/>
            <person name="Arakawa K."/>
        </authorList>
    </citation>
    <scope>NUCLEOTIDE SEQUENCE [LARGE SCALE GENOMIC DNA]</scope>
</reference>
<keyword evidence="3" id="KW-1185">Reference proteome</keyword>
<evidence type="ECO:0008006" key="4">
    <source>
        <dbReference type="Google" id="ProtNLM"/>
    </source>
</evidence>
<organism evidence="2 3">
    <name type="scientific">Eumeta variegata</name>
    <name type="common">Bagworm moth</name>
    <name type="synonym">Eumeta japonica</name>
    <dbReference type="NCBI Taxonomy" id="151549"/>
    <lineage>
        <taxon>Eukaryota</taxon>
        <taxon>Metazoa</taxon>
        <taxon>Ecdysozoa</taxon>
        <taxon>Arthropoda</taxon>
        <taxon>Hexapoda</taxon>
        <taxon>Insecta</taxon>
        <taxon>Pterygota</taxon>
        <taxon>Neoptera</taxon>
        <taxon>Endopterygota</taxon>
        <taxon>Lepidoptera</taxon>
        <taxon>Glossata</taxon>
        <taxon>Ditrysia</taxon>
        <taxon>Tineoidea</taxon>
        <taxon>Psychidae</taxon>
        <taxon>Oiketicinae</taxon>
        <taxon>Eumeta</taxon>
    </lineage>
</organism>
<proteinExistence type="predicted"/>
<evidence type="ECO:0000313" key="2">
    <source>
        <dbReference type="EMBL" id="GBP82344.1"/>
    </source>
</evidence>
<dbReference type="InterPro" id="IPR027417">
    <property type="entry name" value="P-loop_NTPase"/>
</dbReference>
<name>A0A4C1Z5J3_EUMVA</name>
<gene>
    <name evidence="2" type="ORF">EVAR_90979_1</name>
</gene>
<sequence length="111" mass="12169">MVSDITWVNGVPRCGKTWVVKHFELGRDVIITTTRKTARNLKKKLASRLGSNASSTDRHSPRPTIVGLGEWLPGTEELRSTSLHSTKPGDNGHEGSALHLQEPDECSDGRP</sequence>
<evidence type="ECO:0000256" key="1">
    <source>
        <dbReference type="SAM" id="MobiDB-lite"/>
    </source>
</evidence>
<protein>
    <recommendedName>
        <fullName evidence="4">(+)RNA virus helicase C-terminal domain-containing protein</fullName>
    </recommendedName>
</protein>
<evidence type="ECO:0000313" key="3">
    <source>
        <dbReference type="Proteomes" id="UP000299102"/>
    </source>
</evidence>
<dbReference type="Proteomes" id="UP000299102">
    <property type="component" value="Unassembled WGS sequence"/>
</dbReference>